<gene>
    <name evidence="2" type="ordered locus">JDM601_1360</name>
</gene>
<dbReference type="eggNOG" id="ENOG50322N1">
    <property type="taxonomic scope" value="Bacteria"/>
</dbReference>
<keyword evidence="3" id="KW-1185">Reference proteome</keyword>
<evidence type="ECO:0000313" key="2">
    <source>
        <dbReference type="EMBL" id="AEF35360.1"/>
    </source>
</evidence>
<name>F5YX91_MYCSD</name>
<sequence length="146" mass="16360">MRDWAEEKWADWEMQRYLKFHPSVAPDPATKEREDAFYQHAHAVGELYKSIEDAEIEAAAGTTKADRRHWRGEAQASKAASKRALPLLITTFENEIKDQSVADAITSASTVIESLAAHLKYAVPRAIHPHDALEDLHSAMLTQANP</sequence>
<proteinExistence type="predicted"/>
<evidence type="ECO:0000313" key="3">
    <source>
        <dbReference type="Proteomes" id="UP000009224"/>
    </source>
</evidence>
<protein>
    <submittedName>
        <fullName evidence="2">Uncharacterized protein</fullName>
    </submittedName>
</protein>
<reference evidence="2 3" key="1">
    <citation type="journal article" date="2011" name="J. Bacteriol.">
        <title>Complete genome sequence of a novel clinical isolate, the nontuberculous Mycobacterium strain JDM601.</title>
        <authorList>
            <person name="Zhang Z.Y."/>
            <person name="Sun Z.Q."/>
            <person name="Wang Z.L."/>
            <person name="Wen Z.L."/>
            <person name="Sun Q.W."/>
            <person name="Zhu Z.Q."/>
            <person name="Song Y.Z."/>
            <person name="Zhao J.W."/>
            <person name="Wang H.H."/>
            <person name="Zhang S.L."/>
            <person name="Guo X.K."/>
        </authorList>
    </citation>
    <scope>NUCLEOTIDE SEQUENCE [LARGE SCALE GENOMIC DNA]</scope>
    <source>
        <strain evidence="2 3">JDM601</strain>
    </source>
</reference>
<dbReference type="HOGENOM" id="CLU_1842921_0_0_11"/>
<dbReference type="AlphaFoldDB" id="F5YX91"/>
<accession>F5YX91</accession>
<dbReference type="KEGG" id="mjd:JDM601_1360"/>
<feature type="region of interest" description="Disordered" evidence="1">
    <location>
        <begin position="60"/>
        <end position="80"/>
    </location>
</feature>
<organism evidence="2 3">
    <name type="scientific">Mycolicibacter sinensis (strain JDM601)</name>
    <name type="common">Mycobacterium sinense</name>
    <dbReference type="NCBI Taxonomy" id="875328"/>
    <lineage>
        <taxon>Bacteria</taxon>
        <taxon>Bacillati</taxon>
        <taxon>Actinomycetota</taxon>
        <taxon>Actinomycetes</taxon>
        <taxon>Mycobacteriales</taxon>
        <taxon>Mycobacteriaceae</taxon>
        <taxon>Mycolicibacter</taxon>
    </lineage>
</organism>
<evidence type="ECO:0000256" key="1">
    <source>
        <dbReference type="SAM" id="MobiDB-lite"/>
    </source>
</evidence>
<dbReference type="STRING" id="875328.JDM601_1360"/>
<dbReference type="EMBL" id="CP002329">
    <property type="protein sequence ID" value="AEF35360.1"/>
    <property type="molecule type" value="Genomic_DNA"/>
</dbReference>
<dbReference type="Proteomes" id="UP000009224">
    <property type="component" value="Chromosome"/>
</dbReference>